<dbReference type="InterPro" id="IPR046342">
    <property type="entry name" value="CBS_dom_sf"/>
</dbReference>
<dbReference type="SUPFAM" id="SSF55874">
    <property type="entry name" value="ATPase domain of HSP90 chaperone/DNA topoisomerase II/histidine kinase"/>
    <property type="match status" value="1"/>
</dbReference>
<keyword evidence="8" id="KW-1185">Reference proteome</keyword>
<organism evidence="7 8">
    <name type="scientific">Hydrogenimonas cancrithermarum</name>
    <dbReference type="NCBI Taxonomy" id="2993563"/>
    <lineage>
        <taxon>Bacteria</taxon>
        <taxon>Pseudomonadati</taxon>
        <taxon>Campylobacterota</taxon>
        <taxon>Epsilonproteobacteria</taxon>
        <taxon>Campylobacterales</taxon>
        <taxon>Hydrogenimonadaceae</taxon>
        <taxon>Hydrogenimonas</taxon>
    </lineage>
</organism>
<name>A0ABN6WV56_9BACT</name>
<feature type="domain" description="CBS" evidence="6">
    <location>
        <begin position="201"/>
        <end position="258"/>
    </location>
</feature>
<evidence type="ECO:0000313" key="7">
    <source>
        <dbReference type="EMBL" id="BDY12733.1"/>
    </source>
</evidence>
<dbReference type="PROSITE" id="PS51371">
    <property type="entry name" value="CBS"/>
    <property type="match status" value="4"/>
</dbReference>
<evidence type="ECO:0000256" key="3">
    <source>
        <dbReference type="ARBA" id="ARBA00023122"/>
    </source>
</evidence>
<accession>A0ABN6WV56</accession>
<dbReference type="SUPFAM" id="SSF47384">
    <property type="entry name" value="Homodimeric domain of signal transducing histidine kinase"/>
    <property type="match status" value="1"/>
</dbReference>
<keyword evidence="3 4" id="KW-0129">CBS domain</keyword>
<dbReference type="InterPro" id="IPR051257">
    <property type="entry name" value="Diverse_CBS-Domain"/>
</dbReference>
<evidence type="ECO:0000256" key="4">
    <source>
        <dbReference type="PROSITE-ProRule" id="PRU00703"/>
    </source>
</evidence>
<gene>
    <name evidence="7" type="ORF">HCR_10450</name>
</gene>
<dbReference type="InterPro" id="IPR000014">
    <property type="entry name" value="PAS"/>
</dbReference>
<dbReference type="Proteomes" id="UP001321445">
    <property type="component" value="Chromosome"/>
</dbReference>
<dbReference type="Gene3D" id="1.10.287.130">
    <property type="match status" value="1"/>
</dbReference>
<dbReference type="Pfam" id="PF13188">
    <property type="entry name" value="PAS_8"/>
    <property type="match status" value="1"/>
</dbReference>
<dbReference type="RefSeq" id="WP_286337912.1">
    <property type="nucleotide sequence ID" value="NZ_AP027370.1"/>
</dbReference>
<dbReference type="EMBL" id="AP027370">
    <property type="protein sequence ID" value="BDY12733.1"/>
    <property type="molecule type" value="Genomic_DNA"/>
</dbReference>
<dbReference type="Gene3D" id="3.10.580.10">
    <property type="entry name" value="CBS-domain"/>
    <property type="match status" value="2"/>
</dbReference>
<dbReference type="CDD" id="cd02205">
    <property type="entry name" value="CBS_pair_SF"/>
    <property type="match status" value="1"/>
</dbReference>
<dbReference type="SUPFAM" id="SSF54631">
    <property type="entry name" value="CBS-domain pair"/>
    <property type="match status" value="2"/>
</dbReference>
<dbReference type="InterPro" id="IPR005467">
    <property type="entry name" value="His_kinase_dom"/>
</dbReference>
<dbReference type="InterPro" id="IPR036097">
    <property type="entry name" value="HisK_dim/P_sf"/>
</dbReference>
<dbReference type="PANTHER" id="PTHR43080:SF2">
    <property type="entry name" value="CBS DOMAIN-CONTAINING PROTEIN"/>
    <property type="match status" value="1"/>
</dbReference>
<dbReference type="SMART" id="SM00387">
    <property type="entry name" value="HATPase_c"/>
    <property type="match status" value="1"/>
</dbReference>
<dbReference type="InterPro" id="IPR000644">
    <property type="entry name" value="CBS_dom"/>
</dbReference>
<dbReference type="PROSITE" id="PS50109">
    <property type="entry name" value="HIS_KIN"/>
    <property type="match status" value="1"/>
</dbReference>
<evidence type="ECO:0000313" key="8">
    <source>
        <dbReference type="Proteomes" id="UP001321445"/>
    </source>
</evidence>
<dbReference type="Pfam" id="PF02518">
    <property type="entry name" value="HATPase_c"/>
    <property type="match status" value="1"/>
</dbReference>
<dbReference type="EC" id="2.7.13.3" evidence="2"/>
<feature type="domain" description="CBS" evidence="6">
    <location>
        <begin position="71"/>
        <end position="130"/>
    </location>
</feature>
<dbReference type="Pfam" id="PF00571">
    <property type="entry name" value="CBS"/>
    <property type="match status" value="4"/>
</dbReference>
<dbReference type="InterPro" id="IPR036890">
    <property type="entry name" value="HATPase_C_sf"/>
</dbReference>
<evidence type="ECO:0000256" key="2">
    <source>
        <dbReference type="ARBA" id="ARBA00012438"/>
    </source>
</evidence>
<evidence type="ECO:0000259" key="5">
    <source>
        <dbReference type="PROSITE" id="PS50109"/>
    </source>
</evidence>
<feature type="domain" description="CBS" evidence="6">
    <location>
        <begin position="136"/>
        <end position="196"/>
    </location>
</feature>
<feature type="domain" description="Histidine kinase" evidence="5">
    <location>
        <begin position="408"/>
        <end position="624"/>
    </location>
</feature>
<protein>
    <recommendedName>
        <fullName evidence="2">histidine kinase</fullName>
        <ecNumber evidence="2">2.7.13.3</ecNumber>
    </recommendedName>
</protein>
<feature type="domain" description="CBS" evidence="6">
    <location>
        <begin position="7"/>
        <end position="63"/>
    </location>
</feature>
<dbReference type="Gene3D" id="3.30.565.10">
    <property type="entry name" value="Histidine kinase-like ATPase, C-terminal domain"/>
    <property type="match status" value="1"/>
</dbReference>
<dbReference type="InterPro" id="IPR004358">
    <property type="entry name" value="Sig_transdc_His_kin-like_C"/>
</dbReference>
<dbReference type="PRINTS" id="PR00344">
    <property type="entry name" value="BCTRLSENSOR"/>
</dbReference>
<dbReference type="InterPro" id="IPR003594">
    <property type="entry name" value="HATPase_dom"/>
</dbReference>
<reference evidence="7 8" key="1">
    <citation type="submission" date="2023-03" db="EMBL/GenBank/DDBJ databases">
        <title>Description of Hydrogenimonas sp. ISO32.</title>
        <authorList>
            <person name="Mino S."/>
            <person name="Fukazawa S."/>
            <person name="Sawabe T."/>
        </authorList>
    </citation>
    <scope>NUCLEOTIDE SEQUENCE [LARGE SCALE GENOMIC DNA]</scope>
    <source>
        <strain evidence="7 8">ISO32</strain>
    </source>
</reference>
<proteinExistence type="predicted"/>
<evidence type="ECO:0000256" key="1">
    <source>
        <dbReference type="ARBA" id="ARBA00000085"/>
    </source>
</evidence>
<dbReference type="SMART" id="SM00116">
    <property type="entry name" value="CBS"/>
    <property type="match status" value="4"/>
</dbReference>
<comment type="catalytic activity">
    <reaction evidence="1">
        <text>ATP + protein L-histidine = ADP + protein N-phospho-L-histidine.</text>
        <dbReference type="EC" id="2.7.13.3"/>
    </reaction>
</comment>
<sequence length="632" mass="71796">MISLKTIARCDGFSLDSTASAKDALATMHRNKKGCVVLLKEQIPVGILTESHIVRMLDNELPLETPAIDICVKKVISANENRPIDFAFEFLSKNQIRRIVLTDGANRFSGIVLQEDLFDYLDKDVYKIDLKLSDILKSGQHVTMLGRDETVRRALALMRRLRIGSIIVGDKNRPEGIVTEKDILELAYKEGNPDDSLQKHMSAPLFTAKPETAVTSIIDVMKRKGFRRVVVTDRDGQCIGILTDRDILKQIRGNYTKILQSKIRHAQEIMDMLPEAIVEVFDADGHQVIHWMNKKAAALFGEELIDKEIDRLFAPSQWDSIYHELRSGSMVVEKKMIIGKRTFEISSSASENYTNRYIKLIFNDVTSHETAKQNLQARIDEEMNKRLEHEYLLMQQSKLATMGEMIGHIAHQWRQPLAQIGGIFMNLDAAASFGELSPEYLQKKIRRGNTLLKYMSQTIEDFRRFFEPGKEKERFDLHAHIQNAIHIIQASLTYHHIKIEYTPPKNSVFILGYPGEFSQVILNLIGNAKDVLVDRNVEEPTIWIDVHRRGEKISIHIMDNGGGIEEKNLPNIFNPYFTTKKHKDGTGLGLYISKLIIESKIGGKIYALNGDGGAEFVIEIDSEPYPVSVIAR</sequence>
<dbReference type="PANTHER" id="PTHR43080">
    <property type="entry name" value="CBS DOMAIN-CONTAINING PROTEIN CBSX3, MITOCHONDRIAL"/>
    <property type="match status" value="1"/>
</dbReference>
<evidence type="ECO:0000259" key="6">
    <source>
        <dbReference type="PROSITE" id="PS51371"/>
    </source>
</evidence>